<dbReference type="Proteomes" id="UP000239907">
    <property type="component" value="Unassembled WGS sequence"/>
</dbReference>
<dbReference type="PANTHER" id="PTHR33608">
    <property type="entry name" value="BLL2464 PROTEIN"/>
    <property type="match status" value="1"/>
</dbReference>
<dbReference type="SUPFAM" id="SSF53300">
    <property type="entry name" value="vWA-like"/>
    <property type="match status" value="1"/>
</dbReference>
<sequence>MAAPKHKSLTDSKFISQLDALYLLAQRILKGNLQADRRTERKGSGIDFADYAEYQQGDDYRAIDWKVYARNEQLLVKLFEVEEDTTVYLMLDSSPSMESKLDAAKRLTASLGYIALNSLDRLVTYSIADKLENIMPPARGRAKTLTFLRTLEATASKGNDTRFTQCCKALQARHRKKGIVIVISDFLFANGFDDGLRILQGAGHDVYCLQIHDKADLECQWLGDADLICSETGTHQKVTITESEAAAYKKAMSDWNDSLKNYCRRKGIGLTSITTEDHFEVVIQGLLRKGGLVA</sequence>
<dbReference type="OrthoDB" id="9776116at2"/>
<organism evidence="2 3">
    <name type="scientific">Rubritalea profundi</name>
    <dbReference type="NCBI Taxonomy" id="1658618"/>
    <lineage>
        <taxon>Bacteria</taxon>
        <taxon>Pseudomonadati</taxon>
        <taxon>Verrucomicrobiota</taxon>
        <taxon>Verrucomicrobiia</taxon>
        <taxon>Verrucomicrobiales</taxon>
        <taxon>Rubritaleaceae</taxon>
        <taxon>Rubritalea</taxon>
    </lineage>
</organism>
<proteinExistence type="predicted"/>
<dbReference type="RefSeq" id="WP_105044280.1">
    <property type="nucleotide sequence ID" value="NZ_MQWA01000001.1"/>
</dbReference>
<keyword evidence="3" id="KW-1185">Reference proteome</keyword>
<dbReference type="InterPro" id="IPR002881">
    <property type="entry name" value="DUF58"/>
</dbReference>
<accession>A0A2S7U5T8</accession>
<feature type="domain" description="DUF58" evidence="1">
    <location>
        <begin position="51"/>
        <end position="251"/>
    </location>
</feature>
<dbReference type="InterPro" id="IPR036465">
    <property type="entry name" value="vWFA_dom_sf"/>
</dbReference>
<evidence type="ECO:0000259" key="1">
    <source>
        <dbReference type="Pfam" id="PF01882"/>
    </source>
</evidence>
<evidence type="ECO:0000313" key="3">
    <source>
        <dbReference type="Proteomes" id="UP000239907"/>
    </source>
</evidence>
<gene>
    <name evidence="2" type="ORF">BSZ32_15605</name>
</gene>
<protein>
    <recommendedName>
        <fullName evidence="1">DUF58 domain-containing protein</fullName>
    </recommendedName>
</protein>
<comment type="caution">
    <text evidence="2">The sequence shown here is derived from an EMBL/GenBank/DDBJ whole genome shotgun (WGS) entry which is preliminary data.</text>
</comment>
<dbReference type="PANTHER" id="PTHR33608:SF7">
    <property type="entry name" value="DUF58 DOMAIN-CONTAINING PROTEIN"/>
    <property type="match status" value="1"/>
</dbReference>
<evidence type="ECO:0000313" key="2">
    <source>
        <dbReference type="EMBL" id="PQJ29764.1"/>
    </source>
</evidence>
<dbReference type="Pfam" id="PF01882">
    <property type="entry name" value="DUF58"/>
    <property type="match status" value="1"/>
</dbReference>
<reference evidence="2 3" key="1">
    <citation type="submission" date="2016-12" db="EMBL/GenBank/DDBJ databases">
        <title>Study of bacterial adaptation to deep sea.</title>
        <authorList>
            <person name="Song J."/>
            <person name="Yoshizawa S."/>
            <person name="Kogure K."/>
        </authorList>
    </citation>
    <scope>NUCLEOTIDE SEQUENCE [LARGE SCALE GENOMIC DNA]</scope>
    <source>
        <strain evidence="2 3">SAORIC-165</strain>
    </source>
</reference>
<dbReference type="Gene3D" id="3.40.50.410">
    <property type="entry name" value="von Willebrand factor, type A domain"/>
    <property type="match status" value="1"/>
</dbReference>
<dbReference type="EMBL" id="MQWA01000001">
    <property type="protein sequence ID" value="PQJ29764.1"/>
    <property type="molecule type" value="Genomic_DNA"/>
</dbReference>
<name>A0A2S7U5T8_9BACT</name>
<dbReference type="AlphaFoldDB" id="A0A2S7U5T8"/>